<organism evidence="2">
    <name type="scientific">Anguilla anguilla</name>
    <name type="common">European freshwater eel</name>
    <name type="synonym">Muraena anguilla</name>
    <dbReference type="NCBI Taxonomy" id="7936"/>
    <lineage>
        <taxon>Eukaryota</taxon>
        <taxon>Metazoa</taxon>
        <taxon>Chordata</taxon>
        <taxon>Craniata</taxon>
        <taxon>Vertebrata</taxon>
        <taxon>Euteleostomi</taxon>
        <taxon>Actinopterygii</taxon>
        <taxon>Neopterygii</taxon>
        <taxon>Teleostei</taxon>
        <taxon>Anguilliformes</taxon>
        <taxon>Anguillidae</taxon>
        <taxon>Anguilla</taxon>
    </lineage>
</organism>
<sequence length="23" mass="2680">MVTEVRNSPKQTMNKITNTPRFS</sequence>
<reference evidence="2" key="1">
    <citation type="submission" date="2014-11" db="EMBL/GenBank/DDBJ databases">
        <authorList>
            <person name="Amaro Gonzalez C."/>
        </authorList>
    </citation>
    <scope>NUCLEOTIDE SEQUENCE</scope>
</reference>
<dbReference type="EMBL" id="GBXM01077186">
    <property type="protein sequence ID" value="JAH31391.1"/>
    <property type="molecule type" value="Transcribed_RNA"/>
</dbReference>
<evidence type="ECO:0000313" key="2">
    <source>
        <dbReference type="EMBL" id="JAH31391.1"/>
    </source>
</evidence>
<evidence type="ECO:0000256" key="1">
    <source>
        <dbReference type="SAM" id="MobiDB-lite"/>
    </source>
</evidence>
<name>A0A0E9RQF4_ANGAN</name>
<proteinExistence type="predicted"/>
<protein>
    <submittedName>
        <fullName evidence="2">Uncharacterized protein</fullName>
    </submittedName>
</protein>
<reference evidence="2" key="2">
    <citation type="journal article" date="2015" name="Fish Shellfish Immunol.">
        <title>Early steps in the European eel (Anguilla anguilla)-Vibrio vulnificus interaction in the gills: Role of the RtxA13 toxin.</title>
        <authorList>
            <person name="Callol A."/>
            <person name="Pajuelo D."/>
            <person name="Ebbesson L."/>
            <person name="Teles M."/>
            <person name="MacKenzie S."/>
            <person name="Amaro C."/>
        </authorList>
    </citation>
    <scope>NUCLEOTIDE SEQUENCE</scope>
</reference>
<feature type="region of interest" description="Disordered" evidence="1">
    <location>
        <begin position="1"/>
        <end position="23"/>
    </location>
</feature>
<dbReference type="AlphaFoldDB" id="A0A0E9RQF4"/>
<accession>A0A0E9RQF4</accession>